<evidence type="ECO:0000313" key="2">
    <source>
        <dbReference type="Proteomes" id="UP000320722"/>
    </source>
</evidence>
<protein>
    <submittedName>
        <fullName evidence="1">Uncharacterized protein</fullName>
    </submittedName>
</protein>
<reference evidence="1 2" key="1">
    <citation type="submission" date="2019-02" db="EMBL/GenBank/DDBJ databases">
        <title>Deep-cultivation of Planctomycetes and their phenomic and genomic characterization uncovers novel biology.</title>
        <authorList>
            <person name="Wiegand S."/>
            <person name="Jogler M."/>
            <person name="Boedeker C."/>
            <person name="Pinto D."/>
            <person name="Vollmers J."/>
            <person name="Rivas-Marin E."/>
            <person name="Kohn T."/>
            <person name="Peeters S.H."/>
            <person name="Heuer A."/>
            <person name="Rast P."/>
            <person name="Oberbeckmann S."/>
            <person name="Bunk B."/>
            <person name="Jeske O."/>
            <person name="Meyerdierks A."/>
            <person name="Storesund J.E."/>
            <person name="Kallscheuer N."/>
            <person name="Luecker S."/>
            <person name="Lage O.M."/>
            <person name="Pohl T."/>
            <person name="Merkel B.J."/>
            <person name="Hornburger P."/>
            <person name="Mueller R.-W."/>
            <person name="Bruemmer F."/>
            <person name="Labrenz M."/>
            <person name="Spormann A.M."/>
            <person name="Op den Camp H."/>
            <person name="Overmann J."/>
            <person name="Amann R."/>
            <person name="Jetten M.S.M."/>
            <person name="Mascher T."/>
            <person name="Medema M.H."/>
            <person name="Devos D.P."/>
            <person name="Kaster A.-K."/>
            <person name="Ovreas L."/>
            <person name="Rohde M."/>
            <person name="Galperin M.Y."/>
            <person name="Jogler C."/>
        </authorList>
    </citation>
    <scope>NUCLEOTIDE SEQUENCE [LARGE SCALE GENOMIC DNA]</scope>
    <source>
        <strain evidence="1 2">V6</strain>
    </source>
</reference>
<proteinExistence type="predicted"/>
<organism evidence="1 2">
    <name type="scientific">Gimesia chilikensis</name>
    <dbReference type="NCBI Taxonomy" id="2605989"/>
    <lineage>
        <taxon>Bacteria</taxon>
        <taxon>Pseudomonadati</taxon>
        <taxon>Planctomycetota</taxon>
        <taxon>Planctomycetia</taxon>
        <taxon>Planctomycetales</taxon>
        <taxon>Planctomycetaceae</taxon>
        <taxon>Gimesia</taxon>
    </lineage>
</organism>
<sequence length="119" mass="13022">MNGGGRSRGFCFDFAVSGGEFAVSGWRVWLNVLRNDLKSYGTAGTGSFCSGEKLEKSTAIQVVLSHLSVVFQCTHRPPRARSTIAIKYLTARGDQGQFEHLRVGEVQWFDVGIFEGAFG</sequence>
<accession>A0A517W6Z1</accession>
<evidence type="ECO:0000313" key="1">
    <source>
        <dbReference type="EMBL" id="QDU01021.1"/>
    </source>
</evidence>
<gene>
    <name evidence="1" type="ORF">V6x_06990</name>
</gene>
<name>A0A517W6Z1_9PLAN</name>
<dbReference type="Proteomes" id="UP000320722">
    <property type="component" value="Chromosome"/>
</dbReference>
<dbReference type="AlphaFoldDB" id="A0A517W6Z1"/>
<dbReference type="EMBL" id="CP036347">
    <property type="protein sequence ID" value="QDU01021.1"/>
    <property type="molecule type" value="Genomic_DNA"/>
</dbReference>